<gene>
    <name evidence="6" type="primary">ilvY</name>
    <name evidence="6" type="ORF">E4656_13915</name>
</gene>
<sequence length="304" mass="33763">MDIRTLRAFLVLAQVLHFGRASDRLHVSPSTLSRMISRLEDELGVVLFERDNRTVRLTGAGRSAREHAERMLREWDSLQTSLGQTPRTLRGEIRLYCSVTASYGLLIDLLQVFRHRHPGVDVVVDTGDAAHAIDKVMADEADVAIAPRPDSLPGKVVFGTFAESPLCFIGPVIQSPVAQQLAGDQPVWDQVPFVVPEYGLARQRLYRWFAARNLRPNVYAQVGGHEAIVSMVALGLGVGVVPELVLTHSPMRDKVEILPAEPALDPFLIGLCALRRRLQDPIIQAFWQCCPDLVDDEEEKAKHG</sequence>
<dbReference type="Proteomes" id="UP000297475">
    <property type="component" value="Unassembled WGS sequence"/>
</dbReference>
<dbReference type="InterPro" id="IPR036390">
    <property type="entry name" value="WH_DNA-bd_sf"/>
</dbReference>
<dbReference type="InterPro" id="IPR036388">
    <property type="entry name" value="WH-like_DNA-bd_sf"/>
</dbReference>
<dbReference type="RefSeq" id="WP_135483906.1">
    <property type="nucleotide sequence ID" value="NZ_SRMF01000006.1"/>
</dbReference>
<feature type="domain" description="HTH lysR-type" evidence="5">
    <location>
        <begin position="1"/>
        <end position="58"/>
    </location>
</feature>
<comment type="caution">
    <text evidence="6">The sequence shown here is derived from an EMBL/GenBank/DDBJ whole genome shotgun (WGS) entry which is preliminary data.</text>
</comment>
<dbReference type="AlphaFoldDB" id="A0A4Z0W540"/>
<evidence type="ECO:0000256" key="1">
    <source>
        <dbReference type="ARBA" id="ARBA00009437"/>
    </source>
</evidence>
<evidence type="ECO:0000256" key="4">
    <source>
        <dbReference type="ARBA" id="ARBA00023163"/>
    </source>
</evidence>
<dbReference type="GO" id="GO:0003700">
    <property type="term" value="F:DNA-binding transcription factor activity"/>
    <property type="evidence" value="ECO:0007669"/>
    <property type="project" value="InterPro"/>
</dbReference>
<evidence type="ECO:0000259" key="5">
    <source>
        <dbReference type="PROSITE" id="PS50931"/>
    </source>
</evidence>
<dbReference type="PROSITE" id="PS50931">
    <property type="entry name" value="HTH_LYSR"/>
    <property type="match status" value="1"/>
</dbReference>
<dbReference type="FunFam" id="1.10.10.10:FF:000001">
    <property type="entry name" value="LysR family transcriptional regulator"/>
    <property type="match status" value="1"/>
</dbReference>
<dbReference type="EMBL" id="SRMF01000006">
    <property type="protein sequence ID" value="TGG91977.1"/>
    <property type="molecule type" value="Genomic_DNA"/>
</dbReference>
<keyword evidence="4" id="KW-0804">Transcription</keyword>
<keyword evidence="3" id="KW-0238">DNA-binding</keyword>
<dbReference type="SUPFAM" id="SSF53850">
    <property type="entry name" value="Periplasmic binding protein-like II"/>
    <property type="match status" value="1"/>
</dbReference>
<comment type="similarity">
    <text evidence="1">Belongs to the LysR transcriptional regulatory family.</text>
</comment>
<protein>
    <submittedName>
        <fullName evidence="6">HTH-type transcriptional activator IlvY</fullName>
    </submittedName>
</protein>
<dbReference type="OrthoDB" id="5317428at2"/>
<dbReference type="InterPro" id="IPR005119">
    <property type="entry name" value="LysR_subst-bd"/>
</dbReference>
<evidence type="ECO:0000256" key="3">
    <source>
        <dbReference type="ARBA" id="ARBA00023125"/>
    </source>
</evidence>
<dbReference type="PRINTS" id="PR00039">
    <property type="entry name" value="HTHLYSR"/>
</dbReference>
<dbReference type="Gene3D" id="1.10.10.10">
    <property type="entry name" value="Winged helix-like DNA-binding domain superfamily/Winged helix DNA-binding domain"/>
    <property type="match status" value="1"/>
</dbReference>
<reference evidence="6 7" key="1">
    <citation type="submission" date="2019-04" db="EMBL/GenBank/DDBJ databases">
        <title>Natronospirillum operosus gen. nov., sp. nov., a haloalkaliphilic satellite isolated from decaying biomass of laboratory culture of cyanobacterium Geitlerinema sp. and proposal of Natronospirillaceae fam. nov. and Saccharospirillaceae fam. nov.</title>
        <authorList>
            <person name="Kevbrin V."/>
            <person name="Boltyanskaya Y."/>
            <person name="Koziaeva V."/>
            <person name="Grouzdev D.S."/>
            <person name="Park M."/>
            <person name="Cho J."/>
        </authorList>
    </citation>
    <scope>NUCLEOTIDE SEQUENCE [LARGE SCALE GENOMIC DNA]</scope>
    <source>
        <strain evidence="6 7">G-116</strain>
    </source>
</reference>
<dbReference type="GO" id="GO:0000976">
    <property type="term" value="F:transcription cis-regulatory region binding"/>
    <property type="evidence" value="ECO:0007669"/>
    <property type="project" value="TreeGrafter"/>
</dbReference>
<keyword evidence="7" id="KW-1185">Reference proteome</keyword>
<name>A0A4Z0W540_9GAMM</name>
<dbReference type="InterPro" id="IPR000847">
    <property type="entry name" value="LysR_HTH_N"/>
</dbReference>
<proteinExistence type="inferred from homology"/>
<dbReference type="Pfam" id="PF03466">
    <property type="entry name" value="LysR_substrate"/>
    <property type="match status" value="1"/>
</dbReference>
<dbReference type="PANTHER" id="PTHR30126:SF81">
    <property type="entry name" value="HTH-TYPE TRANSCRIPTIONAL REGULATOR ILVY"/>
    <property type="match status" value="1"/>
</dbReference>
<dbReference type="Pfam" id="PF00126">
    <property type="entry name" value="HTH_1"/>
    <property type="match status" value="1"/>
</dbReference>
<dbReference type="CDD" id="cd08430">
    <property type="entry name" value="PBP2_IlvY"/>
    <property type="match status" value="1"/>
</dbReference>
<evidence type="ECO:0000313" key="6">
    <source>
        <dbReference type="EMBL" id="TGG91977.1"/>
    </source>
</evidence>
<dbReference type="SUPFAM" id="SSF46785">
    <property type="entry name" value="Winged helix' DNA-binding domain"/>
    <property type="match status" value="1"/>
</dbReference>
<dbReference type="Gene3D" id="3.40.190.10">
    <property type="entry name" value="Periplasmic binding protein-like II"/>
    <property type="match status" value="2"/>
</dbReference>
<evidence type="ECO:0000313" key="7">
    <source>
        <dbReference type="Proteomes" id="UP000297475"/>
    </source>
</evidence>
<dbReference type="InterPro" id="IPR037404">
    <property type="entry name" value="IlvY_PBP2"/>
</dbReference>
<dbReference type="PANTHER" id="PTHR30126">
    <property type="entry name" value="HTH-TYPE TRANSCRIPTIONAL REGULATOR"/>
    <property type="match status" value="1"/>
</dbReference>
<accession>A0A4Z0W540</accession>
<evidence type="ECO:0000256" key="2">
    <source>
        <dbReference type="ARBA" id="ARBA00023015"/>
    </source>
</evidence>
<keyword evidence="2" id="KW-0805">Transcription regulation</keyword>
<organism evidence="6 7">
    <name type="scientific">Natronospirillum operosum</name>
    <dbReference type="NCBI Taxonomy" id="2759953"/>
    <lineage>
        <taxon>Bacteria</taxon>
        <taxon>Pseudomonadati</taxon>
        <taxon>Pseudomonadota</taxon>
        <taxon>Gammaproteobacteria</taxon>
        <taxon>Oceanospirillales</taxon>
        <taxon>Natronospirillaceae</taxon>
        <taxon>Natronospirillum</taxon>
    </lineage>
</organism>
<dbReference type="NCBIfam" id="NF008722">
    <property type="entry name" value="PRK11716.1"/>
    <property type="match status" value="1"/>
</dbReference>